<reference evidence="4 5" key="1">
    <citation type="submission" date="2021-03" db="EMBL/GenBank/DDBJ databases">
        <authorList>
            <person name="Gilmore M.S."/>
            <person name="Schwartzman J."/>
            <person name="Van Tyne D."/>
            <person name="Martin M."/>
            <person name="Earl A.M."/>
            <person name="Manson A.L."/>
            <person name="Straub T."/>
            <person name="Salamzade R."/>
            <person name="Saavedra J."/>
            <person name="Lebreton F."/>
            <person name="Prichula J."/>
            <person name="Schaufler K."/>
            <person name="Gaca A."/>
            <person name="Sgardioli B."/>
            <person name="Wagenaar J."/>
            <person name="Strong T."/>
        </authorList>
    </citation>
    <scope>NUCLEOTIDE SEQUENCE [LARGE SCALE GENOMIC DNA]</scope>
    <source>
        <strain evidence="4 5">DIV2402</strain>
    </source>
</reference>
<proteinExistence type="predicted"/>
<dbReference type="SMART" id="SM00642">
    <property type="entry name" value="Aamy"/>
    <property type="match status" value="1"/>
</dbReference>
<reference evidence="4 5" key="2">
    <citation type="submission" date="2024-03" db="EMBL/GenBank/DDBJ databases">
        <title>The Genome Sequence of Enterococcus sp. DIV2402.</title>
        <authorList>
            <consortium name="The Broad Institute Genomics Platform"/>
            <consortium name="The Broad Institute Microbial Omics Core"/>
            <consortium name="The Broad Institute Genomic Center for Infectious Diseases"/>
            <person name="Earl A."/>
            <person name="Manson A."/>
            <person name="Gilmore M."/>
            <person name="Schwartman J."/>
            <person name="Shea T."/>
            <person name="Abouelleil A."/>
            <person name="Cao P."/>
            <person name="Chapman S."/>
            <person name="Cusick C."/>
            <person name="Young S."/>
            <person name="Neafsey D."/>
            <person name="Nusbaum C."/>
            <person name="Birren B."/>
        </authorList>
    </citation>
    <scope>NUCLEOTIDE SEQUENCE [LARGE SCALE GENOMIC DNA]</scope>
    <source>
        <strain evidence="4 5">DIV2402</strain>
    </source>
</reference>
<dbReference type="SUPFAM" id="SSF51445">
    <property type="entry name" value="(Trans)glycosidases"/>
    <property type="match status" value="1"/>
</dbReference>
<dbReference type="InterPro" id="IPR013783">
    <property type="entry name" value="Ig-like_fold"/>
</dbReference>
<dbReference type="InterPro" id="IPR045857">
    <property type="entry name" value="O16G_dom_2"/>
</dbReference>
<protein>
    <recommendedName>
        <fullName evidence="3">Glycosyl hydrolase family 13 catalytic domain-containing protein</fullName>
    </recommendedName>
</protein>
<evidence type="ECO:0000313" key="5">
    <source>
        <dbReference type="Proteomes" id="UP000664701"/>
    </source>
</evidence>
<dbReference type="RefSeq" id="WP_207940870.1">
    <property type="nucleotide sequence ID" value="NZ_CP147251.1"/>
</dbReference>
<dbReference type="EMBL" id="CP147251">
    <property type="protein sequence ID" value="WYJ76948.1"/>
    <property type="molecule type" value="Genomic_DNA"/>
</dbReference>
<keyword evidence="1" id="KW-0378">Hydrolase</keyword>
<dbReference type="Proteomes" id="UP000664701">
    <property type="component" value="Chromosome"/>
</dbReference>
<evidence type="ECO:0000256" key="1">
    <source>
        <dbReference type="ARBA" id="ARBA00022801"/>
    </source>
</evidence>
<keyword evidence="2" id="KW-0326">Glycosidase</keyword>
<dbReference type="InterPro" id="IPR017853">
    <property type="entry name" value="GH"/>
</dbReference>
<dbReference type="Gene3D" id="3.90.400.10">
    <property type="entry name" value="Oligo-1,6-glucosidase, Domain 2"/>
    <property type="match status" value="1"/>
</dbReference>
<dbReference type="Pfam" id="PF00128">
    <property type="entry name" value="Alpha-amylase"/>
    <property type="match status" value="1"/>
</dbReference>
<evidence type="ECO:0000313" key="4">
    <source>
        <dbReference type="EMBL" id="WYJ76948.1"/>
    </source>
</evidence>
<evidence type="ECO:0000256" key="2">
    <source>
        <dbReference type="ARBA" id="ARBA00023295"/>
    </source>
</evidence>
<dbReference type="Gene3D" id="3.20.20.80">
    <property type="entry name" value="Glycosidases"/>
    <property type="match status" value="1"/>
</dbReference>
<dbReference type="CDD" id="cd11338">
    <property type="entry name" value="AmyAc_CMD"/>
    <property type="match status" value="1"/>
</dbReference>
<accession>A0ABZ2SMA2</accession>
<dbReference type="Gene3D" id="2.60.40.10">
    <property type="entry name" value="Immunoglobulins"/>
    <property type="match status" value="1"/>
</dbReference>
<gene>
    <name evidence="4" type="ORF">DOK78_001585</name>
</gene>
<feature type="domain" description="Glycosyl hydrolase family 13 catalytic" evidence="3">
    <location>
        <begin position="139"/>
        <end position="523"/>
    </location>
</feature>
<organism evidence="4 5">
    <name type="scientific">Candidatus Enterococcus lowellii</name>
    <dbReference type="NCBI Taxonomy" id="2230877"/>
    <lineage>
        <taxon>Bacteria</taxon>
        <taxon>Bacillati</taxon>
        <taxon>Bacillota</taxon>
        <taxon>Bacilli</taxon>
        <taxon>Lactobacillales</taxon>
        <taxon>Enterococcaceae</taxon>
        <taxon>Enterococcus</taxon>
    </lineage>
</organism>
<evidence type="ECO:0000259" key="3">
    <source>
        <dbReference type="SMART" id="SM00642"/>
    </source>
</evidence>
<dbReference type="PANTHER" id="PTHR10357">
    <property type="entry name" value="ALPHA-AMYLASE FAMILY MEMBER"/>
    <property type="match status" value="1"/>
</dbReference>
<dbReference type="PANTHER" id="PTHR10357:SF210">
    <property type="entry name" value="MALTODEXTRIN GLUCOSIDASE"/>
    <property type="match status" value="1"/>
</dbReference>
<name>A0ABZ2SMA2_9ENTE</name>
<dbReference type="InterPro" id="IPR006047">
    <property type="entry name" value="GH13_cat_dom"/>
</dbReference>
<sequence>MSLIRFNPWQSYHKHPFGAVKENGLVRLSIEVIAEDILQVYLVMHKDHQPEQRIFMEKQEEGFYSYEYFFNQGKGLYFYHFEVHTKVNDQVFVEYYGASEQGGEGRLYDEPATIWDFQITCYKEAERTPDWYRNGIFYQIFPDRFFNGNEDKKINSPKPNTFIYATEEDEPLYVKGPNGDILRWDFFGGNLQGIIKKIPYLKELGITGIYLNPIFEACSNHRYDTSDYFKIDPVLGTEEDFKELIDILHINDMHLILDGVFSHVGQNSRYFNANGTYGTHVGAFQNRHSEYFSWFNFINYPNEYESWWGIKDLPEINKHDSEFQKFIFGEENSVLTKWNQLGVDGWRLDVADELPDEFIAGIRKNLNNYEDRVLIGEVWEDASNKVSYDVRREYILGDHLQGVMNYPLRDSAIELLNETSSPEQIAKSLTRLYENYPRDIFYNNLNNIGTHDTERILTMVGNHTKKLDLAFGFMFLSPGVPCIYYGDEAGLTGAKDPENRKFFPWSQIDREIYDNCRKWVEYRNNYEVLIHGDLSFFYTDELFGILRRDKNEYVAVIMNPTNYPKHVNKKLHFIAEETSLTQEVNRRLVGRSIAENSYILISSKEKKEKIERFQMNQEQLQLV</sequence>
<keyword evidence="5" id="KW-1185">Reference proteome</keyword>